<accession>A0AAP5GWI1</accession>
<dbReference type="EMBL" id="JAVDTR010000001">
    <property type="protein sequence ID" value="MDR6721617.1"/>
    <property type="molecule type" value="Genomic_DNA"/>
</dbReference>
<protein>
    <submittedName>
        <fullName evidence="1">Uncharacterized protein</fullName>
    </submittedName>
</protein>
<reference evidence="1" key="1">
    <citation type="submission" date="2023-07" db="EMBL/GenBank/DDBJ databases">
        <title>Sorghum-associated microbial communities from plants grown in Nebraska, USA.</title>
        <authorList>
            <person name="Schachtman D."/>
        </authorList>
    </citation>
    <scope>NUCLEOTIDE SEQUENCE</scope>
    <source>
        <strain evidence="1">BE80</strain>
    </source>
</reference>
<dbReference type="AlphaFoldDB" id="A0AAP5GWI1"/>
<dbReference type="Proteomes" id="UP001254832">
    <property type="component" value="Unassembled WGS sequence"/>
</dbReference>
<sequence length="37" mass="4392">MDNELYRKPRLYFLTHKRVQVASQFMISALFGALYAL</sequence>
<organism evidence="1 2">
    <name type="scientific">Paenibacillus amylolyticus</name>
    <dbReference type="NCBI Taxonomy" id="1451"/>
    <lineage>
        <taxon>Bacteria</taxon>
        <taxon>Bacillati</taxon>
        <taxon>Bacillota</taxon>
        <taxon>Bacilli</taxon>
        <taxon>Bacillales</taxon>
        <taxon>Paenibacillaceae</taxon>
        <taxon>Paenibacillus</taxon>
    </lineage>
</organism>
<evidence type="ECO:0000313" key="1">
    <source>
        <dbReference type="EMBL" id="MDR6721617.1"/>
    </source>
</evidence>
<proteinExistence type="predicted"/>
<evidence type="ECO:0000313" key="2">
    <source>
        <dbReference type="Proteomes" id="UP001254832"/>
    </source>
</evidence>
<name>A0AAP5GWI1_PAEAM</name>
<gene>
    <name evidence="1" type="ORF">J2W91_000065</name>
</gene>
<comment type="caution">
    <text evidence="1">The sequence shown here is derived from an EMBL/GenBank/DDBJ whole genome shotgun (WGS) entry which is preliminary data.</text>
</comment>